<name>M8DAM6_9BACL</name>
<accession>M8DAM6</accession>
<organism evidence="2 3">
    <name type="scientific">Brevibacillus borstelensis AK1</name>
    <dbReference type="NCBI Taxonomy" id="1300222"/>
    <lineage>
        <taxon>Bacteria</taxon>
        <taxon>Bacillati</taxon>
        <taxon>Bacillota</taxon>
        <taxon>Bacilli</taxon>
        <taxon>Bacillales</taxon>
        <taxon>Paenibacillaceae</taxon>
        <taxon>Brevibacillus</taxon>
    </lineage>
</organism>
<dbReference type="AlphaFoldDB" id="M8DAM6"/>
<evidence type="ECO:0000313" key="3">
    <source>
        <dbReference type="Proteomes" id="UP000012081"/>
    </source>
</evidence>
<feature type="transmembrane region" description="Helical" evidence="1">
    <location>
        <begin position="67"/>
        <end position="89"/>
    </location>
</feature>
<proteinExistence type="predicted"/>
<protein>
    <submittedName>
        <fullName evidence="2">Uncharacterized protein</fullName>
    </submittedName>
</protein>
<gene>
    <name evidence="2" type="ORF">I532_22120</name>
</gene>
<keyword evidence="1" id="KW-0472">Membrane</keyword>
<dbReference type="EMBL" id="APBN01000015">
    <property type="protein sequence ID" value="EMT50433.1"/>
    <property type="molecule type" value="Genomic_DNA"/>
</dbReference>
<comment type="caution">
    <text evidence="2">The sequence shown here is derived from an EMBL/GenBank/DDBJ whole genome shotgun (WGS) entry which is preliminary data.</text>
</comment>
<keyword evidence="1" id="KW-0812">Transmembrane</keyword>
<evidence type="ECO:0000313" key="2">
    <source>
        <dbReference type="EMBL" id="EMT50433.1"/>
    </source>
</evidence>
<dbReference type="Proteomes" id="UP000012081">
    <property type="component" value="Unassembled WGS sequence"/>
</dbReference>
<evidence type="ECO:0000256" key="1">
    <source>
        <dbReference type="SAM" id="Phobius"/>
    </source>
</evidence>
<feature type="transmembrane region" description="Helical" evidence="1">
    <location>
        <begin position="95"/>
        <end position="115"/>
    </location>
</feature>
<dbReference type="RefSeq" id="WP_003391480.1">
    <property type="nucleotide sequence ID" value="NZ_APBN01000015.1"/>
</dbReference>
<sequence>MNIYSLIIKFFGIAFLIIGFLKIGGFIKIEFKNIFSLSLAGFLFILFDFVSYLVTKSNKRKLKNTLGYLRLVTLFLSIVTIIVVPFMPIKWNTPFLKVITDSLVYLSLGIVIYLMGSKDTNDKESNISKLEKQN</sequence>
<feature type="transmembrane region" description="Helical" evidence="1">
    <location>
        <begin position="7"/>
        <end position="27"/>
    </location>
</feature>
<keyword evidence="3" id="KW-1185">Reference proteome</keyword>
<reference evidence="2 3" key="1">
    <citation type="submission" date="2013-03" db="EMBL/GenBank/DDBJ databases">
        <title>Assembly of a new bacterial strain Brevibacillus borstelensis AK1.</title>
        <authorList>
            <person name="Rajan I."/>
            <person name="PoliReddy D."/>
            <person name="Sugumar T."/>
            <person name="Rathinam K."/>
            <person name="Alqarawi S."/>
            <person name="Khalil A.B."/>
            <person name="Sivakumar N."/>
        </authorList>
    </citation>
    <scope>NUCLEOTIDE SEQUENCE [LARGE SCALE GENOMIC DNA]</scope>
    <source>
        <strain evidence="2 3">AK1</strain>
    </source>
</reference>
<keyword evidence="1" id="KW-1133">Transmembrane helix</keyword>
<feature type="transmembrane region" description="Helical" evidence="1">
    <location>
        <begin position="33"/>
        <end position="55"/>
    </location>
</feature>
<dbReference type="OrthoDB" id="9871930at2"/>